<keyword evidence="2" id="KW-1185">Reference proteome</keyword>
<dbReference type="Proteomes" id="UP000076404">
    <property type="component" value="Chromosome"/>
</dbReference>
<reference evidence="1 2" key="1">
    <citation type="journal article" date="2014" name="Proc. Natl. Acad. Sci. U.S.A.">
        <title>Functional type 2 photosynthetic reaction centers found in the rare bacterial phylum Gemmatimonadetes.</title>
        <authorList>
            <person name="Zeng Y."/>
            <person name="Feng F."/>
            <person name="Medova H."/>
            <person name="Dean J."/>
            <person name="Koblizek M."/>
        </authorList>
    </citation>
    <scope>NUCLEOTIDE SEQUENCE [LARGE SCALE GENOMIC DNA]</scope>
    <source>
        <strain evidence="1 2">AP64</strain>
    </source>
</reference>
<organism evidence="1 2">
    <name type="scientific">Gemmatimonas phototrophica</name>
    <dbReference type="NCBI Taxonomy" id="1379270"/>
    <lineage>
        <taxon>Bacteria</taxon>
        <taxon>Pseudomonadati</taxon>
        <taxon>Gemmatimonadota</taxon>
        <taxon>Gemmatimonadia</taxon>
        <taxon>Gemmatimonadales</taxon>
        <taxon>Gemmatimonadaceae</taxon>
        <taxon>Gemmatimonas</taxon>
    </lineage>
</organism>
<dbReference type="EMBL" id="CP011454">
    <property type="protein sequence ID" value="AMW05538.1"/>
    <property type="molecule type" value="Genomic_DNA"/>
</dbReference>
<evidence type="ECO:0000313" key="1">
    <source>
        <dbReference type="EMBL" id="AMW05538.1"/>
    </source>
</evidence>
<accession>A0A143BKJ2</accession>
<protein>
    <submittedName>
        <fullName evidence="1">Uncharacterized protein</fullName>
    </submittedName>
</protein>
<dbReference type="KEGG" id="gph:GEMMAAP_13420"/>
<proteinExistence type="predicted"/>
<dbReference type="eggNOG" id="ENOG50346XM">
    <property type="taxonomic scope" value="Bacteria"/>
</dbReference>
<reference evidence="1 2" key="2">
    <citation type="journal article" date="2016" name="Environ. Microbiol. Rep.">
        <title>Metagenomic evidence for the presence of phototrophic Gemmatimonadetes bacteria in diverse environments.</title>
        <authorList>
            <person name="Zeng Y."/>
            <person name="Baumbach J."/>
            <person name="Barbosa E.G."/>
            <person name="Azevedo V."/>
            <person name="Zhang C."/>
            <person name="Koblizek M."/>
        </authorList>
    </citation>
    <scope>NUCLEOTIDE SEQUENCE [LARGE SCALE GENOMIC DNA]</scope>
    <source>
        <strain evidence="1 2">AP64</strain>
    </source>
</reference>
<name>A0A143BKJ2_9BACT</name>
<evidence type="ECO:0000313" key="2">
    <source>
        <dbReference type="Proteomes" id="UP000076404"/>
    </source>
</evidence>
<sequence length="77" mass="8796">MSLQPPKKLRKQYTNSTHPLIVLKFESGHQIKVYQNEGKEFDAYSGETIKLLAVNDPTSSEWELVENRKADAFDDAV</sequence>
<dbReference type="STRING" id="1379270.GEMMAAP_13420"/>
<dbReference type="AlphaFoldDB" id="A0A143BKJ2"/>
<dbReference type="RefSeq" id="WP_026848766.1">
    <property type="nucleotide sequence ID" value="NZ_CP011454.1"/>
</dbReference>
<dbReference type="OrthoDB" id="9799822at2"/>
<gene>
    <name evidence="1" type="ORF">GEMMAAP_13420</name>
</gene>